<organism evidence="2 4">
    <name type="scientific">Anaerobacillus isosaccharinicus</name>
    <dbReference type="NCBI Taxonomy" id="1532552"/>
    <lineage>
        <taxon>Bacteria</taxon>
        <taxon>Bacillati</taxon>
        <taxon>Bacillota</taxon>
        <taxon>Bacilli</taxon>
        <taxon>Bacillales</taxon>
        <taxon>Bacillaceae</taxon>
        <taxon>Anaerobacillus</taxon>
    </lineage>
</organism>
<dbReference type="Proteomes" id="UP000180175">
    <property type="component" value="Chromosome"/>
</dbReference>
<gene>
    <name evidence="3" type="ORF">AWH56_014405</name>
    <name evidence="2" type="ORF">AWH56_02490</name>
</gene>
<evidence type="ECO:0000313" key="3">
    <source>
        <dbReference type="EMBL" id="QOY33939.1"/>
    </source>
</evidence>
<evidence type="ECO:0000313" key="4">
    <source>
        <dbReference type="Proteomes" id="UP000180175"/>
    </source>
</evidence>
<reference evidence="3 4" key="3">
    <citation type="journal article" date="2019" name="Int. J. Syst. Evol. Microbiol.">
        <title>Anaerobacillus isosaccharinicus sp. nov., an alkaliphilic bacterium which degrades isosaccharinic acid.</title>
        <authorList>
            <person name="Bassil N.M."/>
            <person name="Lloyd J.R."/>
        </authorList>
    </citation>
    <scope>NUCLEOTIDE SEQUENCE [LARGE SCALE GENOMIC DNA]</scope>
    <source>
        <strain evidence="3 4">NB2006</strain>
    </source>
</reference>
<dbReference type="EMBL" id="LQXD01000005">
    <property type="protein sequence ID" value="OIJ23023.1"/>
    <property type="molecule type" value="Genomic_DNA"/>
</dbReference>
<reference evidence="3 4" key="2">
    <citation type="journal article" date="2017" name="Genome Announc.">
        <title>Draft Genome Sequences of Four Alkaliphilic Bacteria Belonging to the Anaerobacillus Genus.</title>
        <authorList>
            <person name="Bassil N.M."/>
            <person name="Lloyd J.R."/>
        </authorList>
    </citation>
    <scope>NUCLEOTIDE SEQUENCE [LARGE SCALE GENOMIC DNA]</scope>
    <source>
        <strain evidence="3 4">NB2006</strain>
    </source>
</reference>
<dbReference type="RefSeq" id="WP_071315685.1">
    <property type="nucleotide sequence ID" value="NZ_CP063356.2"/>
</dbReference>
<proteinExistence type="predicted"/>
<accession>A0A1S2MF23</accession>
<name>A0A1S2MF23_9BACI</name>
<evidence type="ECO:0000256" key="1">
    <source>
        <dbReference type="SAM" id="SignalP"/>
    </source>
</evidence>
<evidence type="ECO:0008006" key="5">
    <source>
        <dbReference type="Google" id="ProtNLM"/>
    </source>
</evidence>
<reference evidence="2 4" key="1">
    <citation type="submission" date="2016-10" db="EMBL/GenBank/DDBJ databases">
        <title>Draft genome sequences of four alkaliphilic bacteria belonging to the Anaerobacillus genus.</title>
        <authorList>
            <person name="Bassil N.M."/>
            <person name="Lloyd J.R."/>
        </authorList>
    </citation>
    <scope>NUCLEOTIDE SEQUENCE [LARGE SCALE GENOMIC DNA]</scope>
    <source>
        <strain evidence="2 4">NB2006</strain>
    </source>
</reference>
<sequence length="146" mass="17221">MRKFKIGILLFFLLAPHQFAFGYDETIIAEKYLPKFKEVEDQAVMMLNHLINEAYIEYEVKKEKGELTLPILFSYIEKGNKLETEVDLVFQGLLDEMKAEIKAKGLQEDLANQYEMRYLKSKRKNKLQILKNITFEGPGISFERKY</sequence>
<reference evidence="3" key="4">
    <citation type="submission" date="2020-10" db="EMBL/GenBank/DDBJ databases">
        <authorList>
            <person name="Bassil N.M."/>
            <person name="Lloyd J.R."/>
        </authorList>
    </citation>
    <scope>NUCLEOTIDE SEQUENCE</scope>
    <source>
        <strain evidence="3">NB2006</strain>
    </source>
</reference>
<feature type="chain" id="PRO_5038219888" description="DUF3888 domain-containing protein" evidence="1">
    <location>
        <begin position="23"/>
        <end position="146"/>
    </location>
</feature>
<dbReference type="OrthoDB" id="2452361at2"/>
<feature type="signal peptide" evidence="1">
    <location>
        <begin position="1"/>
        <end position="22"/>
    </location>
</feature>
<evidence type="ECO:0000313" key="2">
    <source>
        <dbReference type="EMBL" id="OIJ23023.1"/>
    </source>
</evidence>
<keyword evidence="4" id="KW-1185">Reference proteome</keyword>
<dbReference type="AlphaFoldDB" id="A0A1S2MF23"/>
<dbReference type="EMBL" id="CP063356">
    <property type="protein sequence ID" value="QOY33939.1"/>
    <property type="molecule type" value="Genomic_DNA"/>
</dbReference>
<keyword evidence="1" id="KW-0732">Signal</keyword>
<dbReference type="KEGG" id="aia:AWH56_014405"/>
<protein>
    <recommendedName>
        <fullName evidence="5">DUF3888 domain-containing protein</fullName>
    </recommendedName>
</protein>